<protein>
    <recommendedName>
        <fullName evidence="1">Cyclophilin-like domain-containing protein</fullName>
    </recommendedName>
</protein>
<dbReference type="AlphaFoldDB" id="A0A6M8MRX7"/>
<feature type="domain" description="Cyclophilin-like" evidence="1">
    <location>
        <begin position="64"/>
        <end position="171"/>
    </location>
</feature>
<reference evidence="3" key="1">
    <citation type="submission" date="2019-12" db="EMBL/GenBank/DDBJ databases">
        <title>Endophytic bacteria associated with Panax ginseng seedlings.</title>
        <authorList>
            <person name="Park J.M."/>
            <person name="Shin R."/>
            <person name="Jo S.H."/>
        </authorList>
    </citation>
    <scope>NUCLEOTIDE SEQUENCE [LARGE SCALE GENOMIC DNA]</scope>
    <source>
        <strain evidence="3">PgKB30</strain>
    </source>
</reference>
<gene>
    <name evidence="2" type="ORF">FX982_03964</name>
</gene>
<dbReference type="Pfam" id="PF18050">
    <property type="entry name" value="Cyclophil_like2"/>
    <property type="match status" value="1"/>
</dbReference>
<dbReference type="InterPro" id="IPR029000">
    <property type="entry name" value="Cyclophilin-like_dom_sf"/>
</dbReference>
<sequence length="174" mass="18706">MRDKRFALFTQTHVGGARGLTRAFGLLLGLTALSESNASPATPVGSAPAATSATVQLPESRIWMTVRDTRFAITLADTQAARAFAALLPLSIDMPDLNNNEKHAELPTSLPTSTIRPGTIHSGDLMLYGSRTLVAFYATFSSPYSYTRLGRIDNAAELARVFGSDAVRITFSKQ</sequence>
<dbReference type="Proteomes" id="UP000501989">
    <property type="component" value="Chromosome"/>
</dbReference>
<organism evidence="2 3">
    <name type="scientific">Pseudomonas graminis</name>
    <dbReference type="NCBI Taxonomy" id="158627"/>
    <lineage>
        <taxon>Bacteria</taxon>
        <taxon>Pseudomonadati</taxon>
        <taxon>Pseudomonadota</taxon>
        <taxon>Gammaproteobacteria</taxon>
        <taxon>Pseudomonadales</taxon>
        <taxon>Pseudomonadaceae</taxon>
        <taxon>Pseudomonas</taxon>
    </lineage>
</organism>
<evidence type="ECO:0000313" key="3">
    <source>
        <dbReference type="Proteomes" id="UP000501989"/>
    </source>
</evidence>
<evidence type="ECO:0000313" key="2">
    <source>
        <dbReference type="EMBL" id="QKF52972.1"/>
    </source>
</evidence>
<proteinExistence type="predicted"/>
<dbReference type="Gene3D" id="2.40.100.20">
    <property type="match status" value="1"/>
</dbReference>
<dbReference type="EMBL" id="CP053746">
    <property type="protein sequence ID" value="QKF52972.1"/>
    <property type="molecule type" value="Genomic_DNA"/>
</dbReference>
<accession>A0A6M8MRX7</accession>
<dbReference type="InterPro" id="IPR041183">
    <property type="entry name" value="Cyclophilin-like"/>
</dbReference>
<keyword evidence="3" id="KW-1185">Reference proteome</keyword>
<name>A0A6M8MRX7_9PSED</name>
<evidence type="ECO:0000259" key="1">
    <source>
        <dbReference type="Pfam" id="PF18050"/>
    </source>
</evidence>
<dbReference type="SUPFAM" id="SSF50891">
    <property type="entry name" value="Cyclophilin-like"/>
    <property type="match status" value="1"/>
</dbReference>
<dbReference type="RefSeq" id="WP_172612185.1">
    <property type="nucleotide sequence ID" value="NZ_CP053746.1"/>
</dbReference>
<dbReference type="KEGG" id="pgg:FX982_03964"/>